<dbReference type="EMBL" id="JANPWB010000012">
    <property type="protein sequence ID" value="KAJ1113872.1"/>
    <property type="molecule type" value="Genomic_DNA"/>
</dbReference>
<accession>A0AAV7NFG1</accession>
<evidence type="ECO:0000313" key="2">
    <source>
        <dbReference type="Proteomes" id="UP001066276"/>
    </source>
</evidence>
<proteinExistence type="predicted"/>
<reference evidence="1" key="1">
    <citation type="journal article" date="2022" name="bioRxiv">
        <title>Sequencing and chromosome-scale assembly of the giantPleurodeles waltlgenome.</title>
        <authorList>
            <person name="Brown T."/>
            <person name="Elewa A."/>
            <person name="Iarovenko S."/>
            <person name="Subramanian E."/>
            <person name="Araus A.J."/>
            <person name="Petzold A."/>
            <person name="Susuki M."/>
            <person name="Suzuki K.-i.T."/>
            <person name="Hayashi T."/>
            <person name="Toyoda A."/>
            <person name="Oliveira C."/>
            <person name="Osipova E."/>
            <person name="Leigh N.D."/>
            <person name="Simon A."/>
            <person name="Yun M.H."/>
        </authorList>
    </citation>
    <scope>NUCLEOTIDE SEQUENCE</scope>
    <source>
        <strain evidence="1">20211129_DDA</strain>
        <tissue evidence="1">Liver</tissue>
    </source>
</reference>
<keyword evidence="2" id="KW-1185">Reference proteome</keyword>
<dbReference type="Proteomes" id="UP001066276">
    <property type="component" value="Chromosome 8"/>
</dbReference>
<sequence>MIGRGLSVVALWGDPILCALWNSGGGEKSMSKRSDRSDLTKALKVDPSLYSESPKKRTLSLRLRSSKSVTFAQRDLSSVSWSGNAATWSSTAVSHWSKVFSVSRKPAMSARMEEEATVKSVIFRSIASR</sequence>
<organism evidence="1 2">
    <name type="scientific">Pleurodeles waltl</name>
    <name type="common">Iberian ribbed newt</name>
    <dbReference type="NCBI Taxonomy" id="8319"/>
    <lineage>
        <taxon>Eukaryota</taxon>
        <taxon>Metazoa</taxon>
        <taxon>Chordata</taxon>
        <taxon>Craniata</taxon>
        <taxon>Vertebrata</taxon>
        <taxon>Euteleostomi</taxon>
        <taxon>Amphibia</taxon>
        <taxon>Batrachia</taxon>
        <taxon>Caudata</taxon>
        <taxon>Salamandroidea</taxon>
        <taxon>Salamandridae</taxon>
        <taxon>Pleurodelinae</taxon>
        <taxon>Pleurodeles</taxon>
    </lineage>
</organism>
<protein>
    <submittedName>
        <fullName evidence="1">Uncharacterized protein</fullName>
    </submittedName>
</protein>
<name>A0AAV7NFG1_PLEWA</name>
<evidence type="ECO:0000313" key="1">
    <source>
        <dbReference type="EMBL" id="KAJ1113872.1"/>
    </source>
</evidence>
<gene>
    <name evidence="1" type="ORF">NDU88_002113</name>
</gene>
<comment type="caution">
    <text evidence="1">The sequence shown here is derived from an EMBL/GenBank/DDBJ whole genome shotgun (WGS) entry which is preliminary data.</text>
</comment>
<dbReference type="AlphaFoldDB" id="A0AAV7NFG1"/>